<keyword evidence="10 12" id="KW-0460">Magnesium</keyword>
<sequence length="467" mass="53770">MDKICPVVPLPLDEVVLADLMEDAKDFAFSHGLVFKLRKVLPYDYSVTFIPFALLPSPWPKDQYDMVCQLQKDINLIYYRVSNNFDFLKKSLQQICEFDEWTRRLWQIYERTYESQKDVLSLCIMRSDYMVGHDGLAKQIEVNTISAGFGGVSPIMLAQHKYIMSKLHLHNFRRALPENAGTRVALGLAQAWEAYGNREAVICFVVEDVVYNTYDQRQKELALTEKYGIDTHLIVRKKNSDLLRVCVKDGKLFLDNIEIAVVYMRTWYDPSQINSEELWRIRELIEKSRAIKCPNIAWHLSGSKKIQQELARPGVLERFCDDVEQVRRVRSVFAGLYVLEEAKTLEMVLADPERFVLKPQREGGGHNIYGRDIVPFLKSLPAPRRHEFIAMDIIEPVSCKNYLVNRDKITFTEVANELGIFGYVLGDFRRIVHNEANCGWIFRAKDAKSTEGGIAAGYGHLDSPSLV</sequence>
<evidence type="ECO:0000256" key="8">
    <source>
        <dbReference type="ARBA" id="ARBA00022741"/>
    </source>
</evidence>
<protein>
    <recommendedName>
        <fullName evidence="4 12">Glutathione synthetase</fullName>
        <shortName evidence="12">GSH-S</shortName>
        <ecNumber evidence="3 12">6.3.2.3</ecNumber>
    </recommendedName>
</protein>
<feature type="binding site" evidence="13">
    <location>
        <position position="126"/>
    </location>
    <ligand>
        <name>substrate</name>
    </ligand>
</feature>
<dbReference type="Gene3D" id="3.30.470.20">
    <property type="entry name" value="ATP-grasp fold, B domain"/>
    <property type="match status" value="1"/>
</dbReference>
<dbReference type="Pfam" id="PF03199">
    <property type="entry name" value="GSH_synthase"/>
    <property type="match status" value="1"/>
</dbReference>
<feature type="binding site" evidence="14">
    <location>
        <position position="362"/>
    </location>
    <ligand>
        <name>Mg(2+)</name>
        <dbReference type="ChEBI" id="CHEBI:18420"/>
    </ligand>
</feature>
<evidence type="ECO:0000313" key="17">
    <source>
        <dbReference type="Proteomes" id="UP000594260"/>
    </source>
</evidence>
<dbReference type="InterPro" id="IPR014709">
    <property type="entry name" value="Glutathione_synthase_C_euk"/>
</dbReference>
<feature type="binding site" evidence="13">
    <location>
        <position position="417"/>
    </location>
    <ligand>
        <name>ATP</name>
        <dbReference type="ChEBI" id="CHEBI:30616"/>
    </ligand>
</feature>
<proteinExistence type="inferred from homology"/>
<evidence type="ECO:0000256" key="9">
    <source>
        <dbReference type="ARBA" id="ARBA00022840"/>
    </source>
</evidence>
<dbReference type="AlphaFoldDB" id="A0A7M7K8T2"/>
<dbReference type="GeneID" id="111251213"/>
<accession>A0A7M7K8T2</accession>
<feature type="binding site" evidence="13">
    <location>
        <begin position="358"/>
        <end position="367"/>
    </location>
    <ligand>
        <name>ATP</name>
        <dbReference type="ChEBI" id="CHEBI:30616"/>
    </ligand>
</feature>
<dbReference type="PANTHER" id="PTHR11130:SF0">
    <property type="entry name" value="GLUTATHIONE SYNTHETASE"/>
    <property type="match status" value="1"/>
</dbReference>
<evidence type="ECO:0000256" key="4">
    <source>
        <dbReference type="ARBA" id="ARBA00020821"/>
    </source>
</evidence>
<dbReference type="OMA" id="NGLVMYP"/>
<dbReference type="Gene3D" id="1.10.1080.10">
    <property type="entry name" value="Glutathione Synthetase, Chain A, domain 3"/>
    <property type="match status" value="1"/>
</dbReference>
<feature type="binding site" evidence="13">
    <location>
        <position position="141"/>
    </location>
    <ligand>
        <name>ATP</name>
        <dbReference type="ChEBI" id="CHEBI:30616"/>
    </ligand>
</feature>
<feature type="binding site" evidence="13">
    <location>
        <position position="451"/>
    </location>
    <ligand>
        <name>ATP</name>
        <dbReference type="ChEBI" id="CHEBI:30616"/>
    </ligand>
</feature>
<dbReference type="NCBIfam" id="TIGR01986">
    <property type="entry name" value="glut_syn_euk"/>
    <property type="match status" value="1"/>
</dbReference>
<dbReference type="OrthoDB" id="2020073at2759"/>
<evidence type="ECO:0000256" key="1">
    <source>
        <dbReference type="ARBA" id="ARBA00004965"/>
    </source>
</evidence>
<comment type="cofactor">
    <cofactor evidence="12 14">
        <name>Mg(2+)</name>
        <dbReference type="ChEBI" id="CHEBI:18420"/>
    </cofactor>
    <text evidence="12 14">Binds 1 Mg(2+) ion per subunit.</text>
</comment>
<feature type="domain" description="Glutathione synthase substrate-binding" evidence="15">
    <location>
        <begin position="200"/>
        <end position="301"/>
    </location>
</feature>
<dbReference type="GO" id="GO:0005829">
    <property type="term" value="C:cytosol"/>
    <property type="evidence" value="ECO:0007669"/>
    <property type="project" value="TreeGrafter"/>
</dbReference>
<evidence type="ECO:0000313" key="16">
    <source>
        <dbReference type="EnsemblMetazoa" id="XP_022663326"/>
    </source>
</evidence>
<dbReference type="SUPFAM" id="SSF56059">
    <property type="entry name" value="Glutathione synthetase ATP-binding domain-like"/>
    <property type="match status" value="1"/>
</dbReference>
<organism evidence="16 17">
    <name type="scientific">Varroa destructor</name>
    <name type="common">Honeybee mite</name>
    <dbReference type="NCBI Taxonomy" id="109461"/>
    <lineage>
        <taxon>Eukaryota</taxon>
        <taxon>Metazoa</taxon>
        <taxon>Ecdysozoa</taxon>
        <taxon>Arthropoda</taxon>
        <taxon>Chelicerata</taxon>
        <taxon>Arachnida</taxon>
        <taxon>Acari</taxon>
        <taxon>Parasitiformes</taxon>
        <taxon>Mesostigmata</taxon>
        <taxon>Gamasina</taxon>
        <taxon>Dermanyssoidea</taxon>
        <taxon>Varroidae</taxon>
        <taxon>Varroa</taxon>
    </lineage>
</organism>
<reference evidence="16" key="1">
    <citation type="submission" date="2021-01" db="UniProtKB">
        <authorList>
            <consortium name="EnsemblMetazoa"/>
        </authorList>
    </citation>
    <scope>IDENTIFICATION</scope>
</reference>
<comment type="catalytic activity">
    <reaction evidence="11">
        <text>gamma-L-glutamyl-L-cysteine + glycine + ATP = glutathione + ADP + phosphate + H(+)</text>
        <dbReference type="Rhea" id="RHEA:13557"/>
        <dbReference type="ChEBI" id="CHEBI:15378"/>
        <dbReference type="ChEBI" id="CHEBI:30616"/>
        <dbReference type="ChEBI" id="CHEBI:43474"/>
        <dbReference type="ChEBI" id="CHEBI:57305"/>
        <dbReference type="ChEBI" id="CHEBI:57925"/>
        <dbReference type="ChEBI" id="CHEBI:58173"/>
        <dbReference type="ChEBI" id="CHEBI:456216"/>
        <dbReference type="EC" id="6.3.2.3"/>
    </reaction>
    <physiologicalReaction direction="left-to-right" evidence="11">
        <dbReference type="Rhea" id="RHEA:13558"/>
    </physiologicalReaction>
</comment>
<evidence type="ECO:0000256" key="6">
    <source>
        <dbReference type="ARBA" id="ARBA00022684"/>
    </source>
</evidence>
<dbReference type="GO" id="GO:0000287">
    <property type="term" value="F:magnesium ion binding"/>
    <property type="evidence" value="ECO:0007669"/>
    <property type="project" value="UniProtKB-UniRule"/>
</dbReference>
<dbReference type="KEGG" id="vde:111251213"/>
<feature type="binding site" evidence="13">
    <location>
        <position position="443"/>
    </location>
    <ligand>
        <name>substrate</name>
    </ligand>
</feature>
<dbReference type="Gene3D" id="3.30.1490.80">
    <property type="match status" value="1"/>
</dbReference>
<dbReference type="Gene3D" id="3.30.1490.50">
    <property type="match status" value="1"/>
</dbReference>
<dbReference type="PIRSF" id="PIRSF001558">
    <property type="entry name" value="GSHase"/>
    <property type="match status" value="1"/>
</dbReference>
<dbReference type="EnsemblMetazoa" id="XM_022807591">
    <property type="protein sequence ID" value="XP_022663326"/>
    <property type="gene ID" value="LOC111251213"/>
</dbReference>
<feature type="binding site" evidence="14">
    <location>
        <position position="143"/>
    </location>
    <ligand>
        <name>Mg(2+)</name>
        <dbReference type="ChEBI" id="CHEBI:18420"/>
    </ligand>
</feature>
<dbReference type="SUPFAM" id="SSF52440">
    <property type="entry name" value="PreATP-grasp domain"/>
    <property type="match status" value="1"/>
</dbReference>
<feature type="binding site" evidence="13">
    <location>
        <position position="445"/>
    </location>
    <ligand>
        <name>ATP</name>
        <dbReference type="ChEBI" id="CHEBI:30616"/>
    </ligand>
</feature>
<dbReference type="UniPathway" id="UPA00142">
    <property type="reaction ID" value="UER00210"/>
</dbReference>
<dbReference type="InterPro" id="IPR016185">
    <property type="entry name" value="PreATP-grasp_dom_sf"/>
</dbReference>
<comment type="similarity">
    <text evidence="2 12">Belongs to the eukaryotic GSH synthase family.</text>
</comment>
<dbReference type="RefSeq" id="XP_022663326.1">
    <property type="nucleotide sequence ID" value="XM_022807591.1"/>
</dbReference>
<evidence type="ECO:0000256" key="5">
    <source>
        <dbReference type="ARBA" id="ARBA00022598"/>
    </source>
</evidence>
<feature type="binding site" evidence="13">
    <location>
        <position position="216"/>
    </location>
    <ligand>
        <name>substrate</name>
    </ligand>
</feature>
<keyword evidence="5 12" id="KW-0436">Ligase</keyword>
<dbReference type="Pfam" id="PF03917">
    <property type="entry name" value="GSH_synth_ATP"/>
    <property type="match status" value="1"/>
</dbReference>
<dbReference type="EC" id="6.3.2.3" evidence="3 12"/>
<dbReference type="FunCoup" id="A0A7M7K8T2">
    <property type="interactions" value="1333"/>
</dbReference>
<keyword evidence="8 12" id="KW-0547">Nucleotide-binding</keyword>
<keyword evidence="9 12" id="KW-0067">ATP-binding</keyword>
<dbReference type="InterPro" id="IPR037013">
    <property type="entry name" value="GSH-S_sub-bd_sf"/>
</dbReference>
<dbReference type="InterPro" id="IPR005615">
    <property type="entry name" value="Glutathione_synthase"/>
</dbReference>
<evidence type="ECO:0000256" key="13">
    <source>
        <dbReference type="PIRSR" id="PIRSR001558-1"/>
    </source>
</evidence>
<evidence type="ECO:0000256" key="3">
    <source>
        <dbReference type="ARBA" id="ARBA00012214"/>
    </source>
</evidence>
<feature type="binding site" evidence="13">
    <location>
        <begin position="391"/>
        <end position="394"/>
    </location>
    <ligand>
        <name>ATP</name>
        <dbReference type="ChEBI" id="CHEBI:30616"/>
    </ligand>
</feature>
<keyword evidence="7 12" id="KW-0479">Metal-binding</keyword>
<evidence type="ECO:0000259" key="15">
    <source>
        <dbReference type="Pfam" id="PF03199"/>
    </source>
</evidence>
<dbReference type="PANTHER" id="PTHR11130">
    <property type="entry name" value="GLUTATHIONE SYNTHETASE"/>
    <property type="match status" value="1"/>
</dbReference>
<feature type="binding site" evidence="14">
    <location>
        <position position="141"/>
    </location>
    <ligand>
        <name>Mg(2+)</name>
        <dbReference type="ChEBI" id="CHEBI:18420"/>
    </ligand>
</feature>
<dbReference type="GO" id="GO:0043295">
    <property type="term" value="F:glutathione binding"/>
    <property type="evidence" value="ECO:0007669"/>
    <property type="project" value="UniProtKB-UniRule"/>
</dbReference>
<dbReference type="InterPro" id="IPR014049">
    <property type="entry name" value="Glutathione_synthase_N_euk"/>
</dbReference>
<keyword evidence="17" id="KW-1185">Reference proteome</keyword>
<evidence type="ECO:0000256" key="10">
    <source>
        <dbReference type="ARBA" id="ARBA00022842"/>
    </source>
</evidence>
<dbReference type="InterPro" id="IPR004887">
    <property type="entry name" value="GSH_synth_subst-bd"/>
</dbReference>
<keyword evidence="6 12" id="KW-0317">Glutathione biosynthesis</keyword>
<evidence type="ECO:0000256" key="12">
    <source>
        <dbReference type="PIRNR" id="PIRNR001558"/>
    </source>
</evidence>
<evidence type="ECO:0000256" key="7">
    <source>
        <dbReference type="ARBA" id="ARBA00022723"/>
    </source>
</evidence>
<dbReference type="Proteomes" id="UP000594260">
    <property type="component" value="Unplaced"/>
</dbReference>
<feature type="binding site" evidence="13">
    <location>
        <position position="304"/>
    </location>
    <ligand>
        <name>ATP</name>
        <dbReference type="ChEBI" id="CHEBI:30616"/>
    </ligand>
</feature>
<feature type="binding site" evidence="13">
    <location>
        <position position="369"/>
    </location>
    <ligand>
        <name>ATP</name>
        <dbReference type="ChEBI" id="CHEBI:30616"/>
    </ligand>
</feature>
<dbReference type="InParanoid" id="A0A7M7K8T2"/>
<name>A0A7M7K8T2_VARDE</name>
<dbReference type="InterPro" id="IPR014042">
    <property type="entry name" value="Glutathione_synthase_a-hlx"/>
</dbReference>
<dbReference type="GO" id="GO:0004363">
    <property type="term" value="F:glutathione synthase activity"/>
    <property type="evidence" value="ECO:0007669"/>
    <property type="project" value="UniProtKB-UniRule"/>
</dbReference>
<dbReference type="Gene3D" id="3.40.50.1760">
    <property type="entry name" value="Glutathione synthase, substrate-binding domain superfamily, eukaryotic"/>
    <property type="match status" value="1"/>
</dbReference>
<evidence type="ECO:0000256" key="2">
    <source>
        <dbReference type="ARBA" id="ARBA00010385"/>
    </source>
</evidence>
<evidence type="ECO:0000256" key="11">
    <source>
        <dbReference type="ARBA" id="ARBA00048871"/>
    </source>
</evidence>
<dbReference type="GO" id="GO:0005524">
    <property type="term" value="F:ATP binding"/>
    <property type="evidence" value="ECO:0007669"/>
    <property type="project" value="UniProtKB-UniRule"/>
</dbReference>
<evidence type="ECO:0000256" key="14">
    <source>
        <dbReference type="PIRSR" id="PIRSR001558-2"/>
    </source>
</evidence>
<comment type="pathway">
    <text evidence="1 12">Sulfur metabolism; glutathione biosynthesis; glutathione from L-cysteine and L-glutamate: step 2/2.</text>
</comment>